<reference evidence="2 3" key="1">
    <citation type="journal article" date="2020" name="Microorganisms">
        <title>Osmotic Adaptation and Compatible Solute Biosynthesis of Phototrophic Bacteria as Revealed from Genome Analyses.</title>
        <authorList>
            <person name="Imhoff J.F."/>
            <person name="Rahn T."/>
            <person name="Kunzel S."/>
            <person name="Keller A."/>
            <person name="Neulinger S.C."/>
        </authorList>
    </citation>
    <scope>NUCLEOTIDE SEQUENCE [LARGE SCALE GENOMIC DNA]</scope>
    <source>
        <strain evidence="2 3">DSM 6210</strain>
    </source>
</reference>
<evidence type="ECO:0000313" key="3">
    <source>
        <dbReference type="Proteomes" id="UP000748752"/>
    </source>
</evidence>
<dbReference type="EMBL" id="NRRV01000007">
    <property type="protein sequence ID" value="MBK1629977.1"/>
    <property type="molecule type" value="Genomic_DNA"/>
</dbReference>
<dbReference type="PRINTS" id="PR00111">
    <property type="entry name" value="ABHYDROLASE"/>
</dbReference>
<dbReference type="InterPro" id="IPR000073">
    <property type="entry name" value="AB_hydrolase_1"/>
</dbReference>
<dbReference type="InterPro" id="IPR051044">
    <property type="entry name" value="MAG_DAG_Lipase"/>
</dbReference>
<keyword evidence="2" id="KW-0378">Hydrolase</keyword>
<proteinExistence type="predicted"/>
<dbReference type="Proteomes" id="UP000748752">
    <property type="component" value="Unassembled WGS sequence"/>
</dbReference>
<dbReference type="SUPFAM" id="SSF53474">
    <property type="entry name" value="alpha/beta-Hydrolases"/>
    <property type="match status" value="1"/>
</dbReference>
<accession>A0ABS1CDK5</accession>
<keyword evidence="3" id="KW-1185">Reference proteome</keyword>
<comment type="caution">
    <text evidence="2">The sequence shown here is derived from an EMBL/GenBank/DDBJ whole genome shotgun (WGS) entry which is preliminary data.</text>
</comment>
<dbReference type="GO" id="GO:0016787">
    <property type="term" value="F:hydrolase activity"/>
    <property type="evidence" value="ECO:0007669"/>
    <property type="project" value="UniProtKB-KW"/>
</dbReference>
<name>A0ABS1CDK5_9GAMM</name>
<feature type="domain" description="Peptidase A2" evidence="1">
    <location>
        <begin position="166"/>
        <end position="202"/>
    </location>
</feature>
<sequence>MPDGFRLPLRRWGPPADAPADTVALALHGFNDYANAFEPLARRLAADGIRVYAVDQRGFGAGRLAGRWHGSTRLSADLRALVAALRQRHPNARLVVIGESMGGAVVLAALADGPLDADALVLIAPAVWSRGSMPWYQRLALDTAVRLAPDKVLTGDGVPIYPSDNIDMLRDMGADPLVLKGARVEALWGVTNLMDRALAGVGRLQGEVLLLYGERDRIIPPAAYCRMLERLPMDAEGLHLVLYRQGWHMLARDLQGAMVRHDIARWLHDPAAPLPSGETVAPDDPRLLDFCRRQEN</sequence>
<dbReference type="PROSITE" id="PS50175">
    <property type="entry name" value="ASP_PROT_RETROV"/>
    <property type="match status" value="1"/>
</dbReference>
<gene>
    <name evidence="2" type="ORF">CKO31_04310</name>
</gene>
<dbReference type="InterPro" id="IPR022742">
    <property type="entry name" value="Hydrolase_4"/>
</dbReference>
<dbReference type="Pfam" id="PF12146">
    <property type="entry name" value="Hydrolase_4"/>
    <property type="match status" value="1"/>
</dbReference>
<dbReference type="InterPro" id="IPR029058">
    <property type="entry name" value="AB_hydrolase_fold"/>
</dbReference>
<protein>
    <submittedName>
        <fullName evidence="2">Alpha/beta hydrolase</fullName>
    </submittedName>
</protein>
<organism evidence="2 3">
    <name type="scientific">Thiohalocapsa halophila</name>
    <dbReference type="NCBI Taxonomy" id="69359"/>
    <lineage>
        <taxon>Bacteria</taxon>
        <taxon>Pseudomonadati</taxon>
        <taxon>Pseudomonadota</taxon>
        <taxon>Gammaproteobacteria</taxon>
        <taxon>Chromatiales</taxon>
        <taxon>Chromatiaceae</taxon>
        <taxon>Thiohalocapsa</taxon>
    </lineage>
</organism>
<dbReference type="PANTHER" id="PTHR11614">
    <property type="entry name" value="PHOSPHOLIPASE-RELATED"/>
    <property type="match status" value="1"/>
</dbReference>
<evidence type="ECO:0000259" key="1">
    <source>
        <dbReference type="PROSITE" id="PS50175"/>
    </source>
</evidence>
<dbReference type="Gene3D" id="3.40.50.1820">
    <property type="entry name" value="alpha/beta hydrolase"/>
    <property type="match status" value="1"/>
</dbReference>
<dbReference type="InterPro" id="IPR001995">
    <property type="entry name" value="Peptidase_A2_cat"/>
</dbReference>
<evidence type="ECO:0000313" key="2">
    <source>
        <dbReference type="EMBL" id="MBK1629977.1"/>
    </source>
</evidence>